<dbReference type="PANTHER" id="PTHR35889">
    <property type="entry name" value="CYCLOINULO-OLIGOSACCHARIDE FRUCTANOTRANSFERASE-RELATED"/>
    <property type="match status" value="1"/>
</dbReference>
<dbReference type="Pfam" id="PF07583">
    <property type="entry name" value="PSCyt2"/>
    <property type="match status" value="1"/>
</dbReference>
<organism evidence="3 4">
    <name type="scientific">Handelsmanbacteria sp. (strain RIFCSPLOWO2_12_FULL_64_10)</name>
    <dbReference type="NCBI Taxonomy" id="1817868"/>
    <lineage>
        <taxon>Bacteria</taxon>
        <taxon>Candidatus Handelsmaniibacteriota</taxon>
    </lineage>
</organism>
<dbReference type="PANTHER" id="PTHR35889:SF3">
    <property type="entry name" value="F-BOX DOMAIN-CONTAINING PROTEIN"/>
    <property type="match status" value="1"/>
</dbReference>
<comment type="caution">
    <text evidence="3">The sequence shown here is derived from an EMBL/GenBank/DDBJ whole genome shotgun (WGS) entry which is preliminary data.</text>
</comment>
<feature type="domain" description="DUF1549" evidence="1">
    <location>
        <begin position="19"/>
        <end position="183"/>
    </location>
</feature>
<evidence type="ECO:0000313" key="3">
    <source>
        <dbReference type="EMBL" id="OGG46236.1"/>
    </source>
</evidence>
<evidence type="ECO:0008006" key="5">
    <source>
        <dbReference type="Google" id="ProtNLM"/>
    </source>
</evidence>
<name>A0A1F6CAM5_HANXR</name>
<dbReference type="Proteomes" id="UP000178606">
    <property type="component" value="Unassembled WGS sequence"/>
</dbReference>
<dbReference type="AlphaFoldDB" id="A0A1F6CAM5"/>
<feature type="domain" description="DUF1553" evidence="2">
    <location>
        <begin position="238"/>
        <end position="370"/>
    </location>
</feature>
<accession>A0A1F6CAM5</accession>
<sequence length="474" mass="53730">MALLLLALQIVDNGLAVEEPGPICDDAAFQRRAWLDIAGTVPPVDRARAPGDREKLVDELLAGDRYSRRWAHVWMKTLTGRRGVPDEDHDGRRLLQYLQRALAQNLPYDRMVRDMVTGSGLGDENGEVNFLLRYRADPVDVTGAVGRTLLGIRLQCAQCHDHPFAEWKQDQFWGMAAFFSKTRRFYTESGDEYLPGVIDVSRDRGMFMPGLDEREMPERAKVPPVYLSGDRPADGKWREQFADLLIDPTKSPTFAMNAVNRVWAEFFGRGLLEPLDGFTLRGAEVPPLLKHLADEFVANQYDLRRLIRTIALSKAYQREARAGADSYAYMPVRPLDEDQIFDAIVDATGFTDEPYDAEDLSPEEIEEEESYRDQQPREFFGEHDMSKSRALALLNHWAVHEAVETGSRTCVGVNGRATGPAHVEWLYLATLSRKPTKEETDEMTELIDATRAKRSRLADLLWALLNSAEFTTNH</sequence>
<dbReference type="InterPro" id="IPR022655">
    <property type="entry name" value="DUF1553"/>
</dbReference>
<dbReference type="EMBL" id="MFKF01000330">
    <property type="protein sequence ID" value="OGG46236.1"/>
    <property type="molecule type" value="Genomic_DNA"/>
</dbReference>
<protein>
    <recommendedName>
        <fullName evidence="5">DUF1549 domain-containing protein</fullName>
    </recommendedName>
</protein>
<evidence type="ECO:0000313" key="4">
    <source>
        <dbReference type="Proteomes" id="UP000178606"/>
    </source>
</evidence>
<evidence type="ECO:0000259" key="1">
    <source>
        <dbReference type="Pfam" id="PF07583"/>
    </source>
</evidence>
<dbReference type="Pfam" id="PF07587">
    <property type="entry name" value="PSD1"/>
    <property type="match status" value="1"/>
</dbReference>
<proteinExistence type="predicted"/>
<evidence type="ECO:0000259" key="2">
    <source>
        <dbReference type="Pfam" id="PF07587"/>
    </source>
</evidence>
<reference evidence="3 4" key="1">
    <citation type="journal article" date="2016" name="Nat. Commun.">
        <title>Thousands of microbial genomes shed light on interconnected biogeochemical processes in an aquifer system.</title>
        <authorList>
            <person name="Anantharaman K."/>
            <person name="Brown C.T."/>
            <person name="Hug L.A."/>
            <person name="Sharon I."/>
            <person name="Castelle C.J."/>
            <person name="Probst A.J."/>
            <person name="Thomas B.C."/>
            <person name="Singh A."/>
            <person name="Wilkins M.J."/>
            <person name="Karaoz U."/>
            <person name="Brodie E.L."/>
            <person name="Williams K.H."/>
            <person name="Hubbard S.S."/>
            <person name="Banfield J.F."/>
        </authorList>
    </citation>
    <scope>NUCLEOTIDE SEQUENCE [LARGE SCALE GENOMIC DNA]</scope>
    <source>
        <strain evidence="4">RIFCSPLOWO2_12_FULL_64_10</strain>
    </source>
</reference>
<dbReference type="InterPro" id="IPR011444">
    <property type="entry name" value="DUF1549"/>
</dbReference>
<gene>
    <name evidence="3" type="ORF">A3F84_19660</name>
</gene>